<comment type="caution">
    <text evidence="1">The sequence shown here is derived from an EMBL/GenBank/DDBJ whole genome shotgun (WGS) entry which is preliminary data.</text>
</comment>
<dbReference type="EMBL" id="PNCG01000010">
    <property type="protein sequence ID" value="TMP86779.1"/>
    <property type="molecule type" value="Genomic_DNA"/>
</dbReference>
<dbReference type="RefSeq" id="WP_138548071.1">
    <property type="nucleotide sequence ID" value="NZ_PNCG01000010.1"/>
</dbReference>
<reference evidence="1 2" key="1">
    <citation type="submission" date="2017-12" db="EMBL/GenBank/DDBJ databases">
        <authorList>
            <person name="Paulsen S."/>
            <person name="Gram L.K."/>
        </authorList>
    </citation>
    <scope>NUCLEOTIDE SEQUENCE [LARGE SCALE GENOMIC DNA]</scope>
    <source>
        <strain evidence="1 2">S2897</strain>
    </source>
</reference>
<dbReference type="Proteomes" id="UP000305874">
    <property type="component" value="Unassembled WGS sequence"/>
</dbReference>
<protein>
    <submittedName>
        <fullName evidence="1">Uncharacterized protein</fullName>
    </submittedName>
</protein>
<organism evidence="1 2">
    <name type="scientific">Pseudoalteromonas ruthenica</name>
    <dbReference type="NCBI Taxonomy" id="151081"/>
    <lineage>
        <taxon>Bacteria</taxon>
        <taxon>Pseudomonadati</taxon>
        <taxon>Pseudomonadota</taxon>
        <taxon>Gammaproteobacteria</taxon>
        <taxon>Alteromonadales</taxon>
        <taxon>Pseudoalteromonadaceae</taxon>
        <taxon>Pseudoalteromonas</taxon>
    </lineage>
</organism>
<reference evidence="2" key="2">
    <citation type="submission" date="2019-06" db="EMBL/GenBank/DDBJ databases">
        <title>Co-occurence of chitin degradation, pigmentation and bioactivity in marine Pseudoalteromonas.</title>
        <authorList>
            <person name="Sonnenschein E.C."/>
            <person name="Bech P.K."/>
        </authorList>
    </citation>
    <scope>NUCLEOTIDE SEQUENCE [LARGE SCALE GENOMIC DNA]</scope>
    <source>
        <strain evidence="2">S2897</strain>
    </source>
</reference>
<name>A0A5S3Z3D2_9GAMM</name>
<gene>
    <name evidence="1" type="ORF">CWC05_09865</name>
</gene>
<evidence type="ECO:0000313" key="1">
    <source>
        <dbReference type="EMBL" id="TMP86779.1"/>
    </source>
</evidence>
<evidence type="ECO:0000313" key="2">
    <source>
        <dbReference type="Proteomes" id="UP000305874"/>
    </source>
</evidence>
<dbReference type="AlphaFoldDB" id="A0A5S3Z3D2"/>
<proteinExistence type="predicted"/>
<accession>A0A5S3Z3D2</accession>
<sequence length="349" mass="40750">MNRNIHLWDGTQEEFSGDFLLIPRYLVEDFKLFYAENILSGVNLDKVYIIAESALDDCDIKLISETITGDDFSIDVLNSYPSLVAEYRFDILNEKLRITPKETTLIAKLMESFKEKFYLLNDLKNNLLINAPIDEGGIWLNDSFSFSDYYSKESSFNYLKRCIITERLLENLQALKKVSEDYNQGKPYLKLAILTSWYLLLAEQSTSQKDYTKSIIILHRGLETCLKSWLIHDNEISFNNKGETVGDKNTYLLDYLKLVKKNAAVTDEETEMFSSINKLRNSCKYAHGFTTISEQTFNANYNKAKKYLLNDEYVRFYFEELKKVFKIDSVGKLIFEYLKSNFYIDSYSN</sequence>